<dbReference type="InterPro" id="IPR038731">
    <property type="entry name" value="RgtA/B/C-like"/>
</dbReference>
<feature type="transmembrane region" description="Helical" evidence="8">
    <location>
        <begin position="12"/>
        <end position="30"/>
    </location>
</feature>
<evidence type="ECO:0000256" key="3">
    <source>
        <dbReference type="ARBA" id="ARBA00022676"/>
    </source>
</evidence>
<dbReference type="PANTHER" id="PTHR33908">
    <property type="entry name" value="MANNOSYLTRANSFERASE YKCB-RELATED"/>
    <property type="match status" value="1"/>
</dbReference>
<dbReference type="GO" id="GO:0008610">
    <property type="term" value="P:lipid biosynthetic process"/>
    <property type="evidence" value="ECO:0007669"/>
    <property type="project" value="UniProtKB-ARBA"/>
</dbReference>
<evidence type="ECO:0000256" key="5">
    <source>
        <dbReference type="ARBA" id="ARBA00022692"/>
    </source>
</evidence>
<organism evidence="10 11">
    <name type="scientific">Methanobrevibacter thaueri</name>
    <dbReference type="NCBI Taxonomy" id="190975"/>
    <lineage>
        <taxon>Archaea</taxon>
        <taxon>Methanobacteriati</taxon>
        <taxon>Methanobacteriota</taxon>
        <taxon>Methanomada group</taxon>
        <taxon>Methanobacteria</taxon>
        <taxon>Methanobacteriales</taxon>
        <taxon>Methanobacteriaceae</taxon>
        <taxon>Methanobrevibacter</taxon>
    </lineage>
</organism>
<dbReference type="EMBL" id="SUTK01000008">
    <property type="protein sequence ID" value="MBE6501399.1"/>
    <property type="molecule type" value="Genomic_DNA"/>
</dbReference>
<gene>
    <name evidence="10" type="ORF">E7Z79_03045</name>
</gene>
<protein>
    <submittedName>
        <fullName evidence="10">Glycosyltransferase family 39 protein</fullName>
    </submittedName>
</protein>
<dbReference type="AlphaFoldDB" id="A0A8T3V986"/>
<evidence type="ECO:0000256" key="7">
    <source>
        <dbReference type="ARBA" id="ARBA00023136"/>
    </source>
</evidence>
<comment type="caution">
    <text evidence="10">The sequence shown here is derived from an EMBL/GenBank/DDBJ whole genome shotgun (WGS) entry which is preliminary data.</text>
</comment>
<evidence type="ECO:0000256" key="4">
    <source>
        <dbReference type="ARBA" id="ARBA00022679"/>
    </source>
</evidence>
<feature type="transmembrane region" description="Helical" evidence="8">
    <location>
        <begin position="360"/>
        <end position="377"/>
    </location>
</feature>
<dbReference type="RefSeq" id="WP_303738510.1">
    <property type="nucleotide sequence ID" value="NZ_SUTK01000008.1"/>
</dbReference>
<feature type="transmembrane region" description="Helical" evidence="8">
    <location>
        <begin position="114"/>
        <end position="134"/>
    </location>
</feature>
<dbReference type="GO" id="GO:0016763">
    <property type="term" value="F:pentosyltransferase activity"/>
    <property type="evidence" value="ECO:0007669"/>
    <property type="project" value="TreeGrafter"/>
</dbReference>
<feature type="transmembrane region" description="Helical" evidence="8">
    <location>
        <begin position="383"/>
        <end position="400"/>
    </location>
</feature>
<feature type="transmembrane region" description="Helical" evidence="8">
    <location>
        <begin position="140"/>
        <end position="157"/>
    </location>
</feature>
<evidence type="ECO:0000259" key="9">
    <source>
        <dbReference type="Pfam" id="PF13231"/>
    </source>
</evidence>
<accession>A0A8T3V986</accession>
<feature type="domain" description="Glycosyltransferase RgtA/B/C/D-like" evidence="9">
    <location>
        <begin position="74"/>
        <end position="220"/>
    </location>
</feature>
<evidence type="ECO:0000256" key="1">
    <source>
        <dbReference type="ARBA" id="ARBA00004651"/>
    </source>
</evidence>
<proteinExistence type="predicted"/>
<name>A0A8T3V986_9EURY</name>
<feature type="transmembrane region" description="Helical" evidence="8">
    <location>
        <begin position="88"/>
        <end position="107"/>
    </location>
</feature>
<evidence type="ECO:0000313" key="10">
    <source>
        <dbReference type="EMBL" id="MBE6501399.1"/>
    </source>
</evidence>
<evidence type="ECO:0000256" key="2">
    <source>
        <dbReference type="ARBA" id="ARBA00022475"/>
    </source>
</evidence>
<keyword evidence="3" id="KW-0328">Glycosyltransferase</keyword>
<reference evidence="10" key="1">
    <citation type="submission" date="2019-04" db="EMBL/GenBank/DDBJ databases">
        <title>Evolution of Biomass-Degrading Anaerobic Consortia Revealed by Metagenomics.</title>
        <authorList>
            <person name="Peng X."/>
        </authorList>
    </citation>
    <scope>NUCLEOTIDE SEQUENCE</scope>
    <source>
        <strain evidence="10">SIG18</strain>
    </source>
</reference>
<keyword evidence="6 8" id="KW-1133">Transmembrane helix</keyword>
<feature type="transmembrane region" description="Helical" evidence="8">
    <location>
        <begin position="319"/>
        <end position="348"/>
    </location>
</feature>
<feature type="transmembrane region" description="Helical" evidence="8">
    <location>
        <begin position="412"/>
        <end position="432"/>
    </location>
</feature>
<dbReference type="Pfam" id="PF13231">
    <property type="entry name" value="PMT_2"/>
    <property type="match status" value="1"/>
</dbReference>
<evidence type="ECO:0000313" key="11">
    <source>
        <dbReference type="Proteomes" id="UP000783037"/>
    </source>
</evidence>
<feature type="transmembrane region" description="Helical" evidence="8">
    <location>
        <begin position="290"/>
        <end position="307"/>
    </location>
</feature>
<dbReference type="PANTHER" id="PTHR33908:SF11">
    <property type="entry name" value="MEMBRANE PROTEIN"/>
    <property type="match status" value="1"/>
</dbReference>
<keyword evidence="7 8" id="KW-0472">Membrane</keyword>
<sequence length="522" mass="59448">MFEEFNIKQKDKYCLLFILIYSIILVGYYINFNNNIGIYCSDVYVYLLNALYYTGTNIRATGTIYLSPLICRLTSIFFYFGFVDKNAIYIVTGAFAVFGNLGLYLLFKRYFNETLSLAGTVIYCSLTLYLTWLANGSLDIPAVSMIIWIVLFTILAIDDNPKYYQHAIVFIVLGIFTRYTILLVLPALALYYVYKKGFKIDKNDLKYILRGIAIALILTAIIMASIVSMGHGNFGVGSQISSGVSGAQGSQKDPAYNEDVSYYATNFINFISNSHTVIDGNPVLKDPTPLAWGIIGILIFGIGLWLYDNKRKPQKKDIIPLLFFILAIASFTRISSVITTVLVLIGIYFLGKDSENKNECFMLAWIFSNVIFYSYYSIKVNRYFLPAFPAIVYFILLSVDTINKRIKINENIIPLILVVLFIIQAFAFTYTFEETSEFKAIEDVSDYIITTHPDYENISIGVYNVRAYNWWLGGNLVPIKSYDTETIDSSNVTYYISDRTLNLTNFTETKNISNVYIYEKSV</sequence>
<feature type="transmembrane region" description="Helical" evidence="8">
    <location>
        <begin position="62"/>
        <end position="82"/>
    </location>
</feature>
<dbReference type="Proteomes" id="UP000783037">
    <property type="component" value="Unassembled WGS sequence"/>
</dbReference>
<evidence type="ECO:0000256" key="8">
    <source>
        <dbReference type="SAM" id="Phobius"/>
    </source>
</evidence>
<feature type="transmembrane region" description="Helical" evidence="8">
    <location>
        <begin position="169"/>
        <end position="192"/>
    </location>
</feature>
<dbReference type="InterPro" id="IPR050297">
    <property type="entry name" value="LipidA_mod_glycosyltrf_83"/>
</dbReference>
<keyword evidence="5 8" id="KW-0812">Transmembrane</keyword>
<dbReference type="GO" id="GO:0005886">
    <property type="term" value="C:plasma membrane"/>
    <property type="evidence" value="ECO:0007669"/>
    <property type="project" value="UniProtKB-SubCell"/>
</dbReference>
<keyword evidence="4" id="KW-0808">Transferase</keyword>
<comment type="subcellular location">
    <subcellularLocation>
        <location evidence="1">Cell membrane</location>
        <topology evidence="1">Multi-pass membrane protein</topology>
    </subcellularLocation>
</comment>
<evidence type="ECO:0000256" key="6">
    <source>
        <dbReference type="ARBA" id="ARBA00022989"/>
    </source>
</evidence>
<feature type="transmembrane region" description="Helical" evidence="8">
    <location>
        <begin position="207"/>
        <end position="227"/>
    </location>
</feature>
<keyword evidence="2" id="KW-1003">Cell membrane</keyword>